<name>A0ABN9VDI8_9DINO</name>
<dbReference type="EMBL" id="CAUYUJ010016932">
    <property type="protein sequence ID" value="CAK0870162.1"/>
    <property type="molecule type" value="Genomic_DNA"/>
</dbReference>
<evidence type="ECO:0000256" key="1">
    <source>
        <dbReference type="SAM" id="MobiDB-lite"/>
    </source>
</evidence>
<keyword evidence="3" id="KW-1185">Reference proteome</keyword>
<evidence type="ECO:0000313" key="2">
    <source>
        <dbReference type="EMBL" id="CAK0870162.1"/>
    </source>
</evidence>
<evidence type="ECO:0008006" key="4">
    <source>
        <dbReference type="Google" id="ProtNLM"/>
    </source>
</evidence>
<accession>A0ABN9VDI8</accession>
<evidence type="ECO:0000313" key="3">
    <source>
        <dbReference type="Proteomes" id="UP001189429"/>
    </source>
</evidence>
<organism evidence="2 3">
    <name type="scientific">Prorocentrum cordatum</name>
    <dbReference type="NCBI Taxonomy" id="2364126"/>
    <lineage>
        <taxon>Eukaryota</taxon>
        <taxon>Sar</taxon>
        <taxon>Alveolata</taxon>
        <taxon>Dinophyceae</taxon>
        <taxon>Prorocentrales</taxon>
        <taxon>Prorocentraceae</taxon>
        <taxon>Prorocentrum</taxon>
    </lineage>
</organism>
<reference evidence="2" key="1">
    <citation type="submission" date="2023-10" db="EMBL/GenBank/DDBJ databases">
        <authorList>
            <person name="Chen Y."/>
            <person name="Shah S."/>
            <person name="Dougan E. K."/>
            <person name="Thang M."/>
            <person name="Chan C."/>
        </authorList>
    </citation>
    <scope>NUCLEOTIDE SEQUENCE [LARGE SCALE GENOMIC DNA]</scope>
</reference>
<protein>
    <recommendedName>
        <fullName evidence="4">Sulfotransferase</fullName>
    </recommendedName>
</protein>
<dbReference type="Proteomes" id="UP001189429">
    <property type="component" value="Unassembled WGS sequence"/>
</dbReference>
<comment type="caution">
    <text evidence="2">The sequence shown here is derived from an EMBL/GenBank/DDBJ whole genome shotgun (WGS) entry which is preliminary data.</text>
</comment>
<dbReference type="InterPro" id="IPR027417">
    <property type="entry name" value="P-loop_NTPase"/>
</dbReference>
<sequence length="345" mass="38155">MLGRSVPAQAVAEAGGQGRGGEGAAAAAPAACEAGAARAASPRGESGGAPPAVPRDLFADPGPFLFYLKTPKTGGESFSKDIWLKAVHPLGKELVRPEGCYSWHRNFSNCTPGSVVTLARNPREHVMSQYWHCKSSKMAQKPHLKDIISRLPSFEEWVGNWTLIRANCSHYGDFAPGNHGFAHVSHFGTNTPYKCYNPINMQSHRFTCRKSFEFPDRVNLSLALHNMWAAWFVGVLELYQESVCLFLARILNFTTPLPAGCNASDEAAWHKFTGKLSHDTHGVNHSHRTIHEEPEDFLRAVDSLVAEDLVLYSAAKRRLLAELDEVERVRGVKILSESRRQLLLE</sequence>
<gene>
    <name evidence="2" type="ORF">PCOR1329_LOCUS56339</name>
</gene>
<feature type="compositionally biased region" description="Low complexity" evidence="1">
    <location>
        <begin position="1"/>
        <end position="14"/>
    </location>
</feature>
<feature type="region of interest" description="Disordered" evidence="1">
    <location>
        <begin position="1"/>
        <end position="23"/>
    </location>
</feature>
<dbReference type="Gene3D" id="3.40.50.300">
    <property type="entry name" value="P-loop containing nucleotide triphosphate hydrolases"/>
    <property type="match status" value="1"/>
</dbReference>
<proteinExistence type="predicted"/>